<comment type="caution">
    <text evidence="1">The sequence shown here is derived from an EMBL/GenBank/DDBJ whole genome shotgun (WGS) entry which is preliminary data.</text>
</comment>
<keyword evidence="1" id="KW-0808">Transferase</keyword>
<name>A0ACC6V087_9CREN</name>
<gene>
    <name evidence="1" type="ORF">TU35_004265</name>
</gene>
<keyword evidence="1" id="KW-0548">Nucleotidyltransferase</keyword>
<sequence length="243" mass="26418">MDLLNRYSRQLGLLGRDGQERLGKASAAVFGVGGLGSHVAYYLAAGGLRRLILVDMDEVSLPDLHRQVLYAERDVGRRKVEAAAERLKAINRSVEVVPIGEPISPSLALKVAEEADVVIDALDNWAARHVVNRAAVQRRKPLVHGAVQEWYGQVTTIIPGVTPCLEEVFGRFRSLPSCGQGVCQVLGPVVGVVASIMALEAFRVLLGSPALAGRLLVVDLKHMALDEIRLERDERCPVCGYVR</sequence>
<dbReference type="EMBL" id="JZWT02000009">
    <property type="protein sequence ID" value="MFB6490457.1"/>
    <property type="molecule type" value="Genomic_DNA"/>
</dbReference>
<organism evidence="1 2">
    <name type="scientific">Thermoproteus sp. AZ2</name>
    <dbReference type="NCBI Taxonomy" id="1609232"/>
    <lineage>
        <taxon>Archaea</taxon>
        <taxon>Thermoproteota</taxon>
        <taxon>Thermoprotei</taxon>
        <taxon>Thermoproteales</taxon>
        <taxon>Thermoproteaceae</taxon>
        <taxon>Thermoproteus</taxon>
    </lineage>
</organism>
<accession>A0ACC6V087</accession>
<reference evidence="1" key="1">
    <citation type="submission" date="2024-07" db="EMBL/GenBank/DDBJ databases">
        <title>Metagenome and Metagenome-Assembled Genomes of Archaea from a hot spring from the geothermal field of Los Azufres, Mexico.</title>
        <authorList>
            <person name="Marin-Paredes R."/>
            <person name="Martinez-Romero E."/>
            <person name="Servin-Garciduenas L.E."/>
        </authorList>
    </citation>
    <scope>NUCLEOTIDE SEQUENCE</scope>
</reference>
<dbReference type="Proteomes" id="UP000033636">
    <property type="component" value="Unassembled WGS sequence"/>
</dbReference>
<evidence type="ECO:0000313" key="1">
    <source>
        <dbReference type="EMBL" id="MFB6490457.1"/>
    </source>
</evidence>
<evidence type="ECO:0000313" key="2">
    <source>
        <dbReference type="Proteomes" id="UP000033636"/>
    </source>
</evidence>
<protein>
    <submittedName>
        <fullName evidence="1">ThiF family adenylyltransferase</fullName>
    </submittedName>
</protein>
<proteinExistence type="predicted"/>